<name>A0A938X4K6_9FIRM</name>
<dbReference type="InterPro" id="IPR004107">
    <property type="entry name" value="Integrase_SAM-like_N"/>
</dbReference>
<dbReference type="GO" id="GO:0006310">
    <property type="term" value="P:DNA recombination"/>
    <property type="evidence" value="ECO:0007669"/>
    <property type="project" value="UniProtKB-KW"/>
</dbReference>
<dbReference type="InterPro" id="IPR050090">
    <property type="entry name" value="Tyrosine_recombinase_XerCD"/>
</dbReference>
<reference evidence="9" key="1">
    <citation type="submission" date="2020-08" db="EMBL/GenBank/DDBJ databases">
        <authorList>
            <person name="Cejkova D."/>
            <person name="Kubasova T."/>
            <person name="Jahodarova E."/>
            <person name="Rychlik I."/>
        </authorList>
    </citation>
    <scope>NUCLEOTIDE SEQUENCE</scope>
    <source>
        <strain evidence="9">An559</strain>
    </source>
</reference>
<keyword evidence="10" id="KW-1185">Reference proteome</keyword>
<evidence type="ECO:0000313" key="10">
    <source>
        <dbReference type="Proteomes" id="UP000774750"/>
    </source>
</evidence>
<dbReference type="RefSeq" id="WP_204443660.1">
    <property type="nucleotide sequence ID" value="NZ_JACJKY010000001.1"/>
</dbReference>
<gene>
    <name evidence="9" type="ORF">H6A12_00610</name>
</gene>
<dbReference type="Proteomes" id="UP000774750">
    <property type="component" value="Unassembled WGS sequence"/>
</dbReference>
<dbReference type="InterPro" id="IPR044068">
    <property type="entry name" value="CB"/>
</dbReference>
<evidence type="ECO:0000256" key="3">
    <source>
        <dbReference type="ARBA" id="ARBA00022908"/>
    </source>
</evidence>
<proteinExistence type="inferred from homology"/>
<evidence type="ECO:0000256" key="1">
    <source>
        <dbReference type="ARBA" id="ARBA00003283"/>
    </source>
</evidence>
<dbReference type="Gene3D" id="1.10.150.130">
    <property type="match status" value="1"/>
</dbReference>
<dbReference type="PROSITE" id="PS51898">
    <property type="entry name" value="TYR_RECOMBINASE"/>
    <property type="match status" value="1"/>
</dbReference>
<feature type="domain" description="Core-binding (CB)" evidence="8">
    <location>
        <begin position="68"/>
        <end position="158"/>
    </location>
</feature>
<feature type="domain" description="Tyr recombinase" evidence="7">
    <location>
        <begin position="179"/>
        <end position="378"/>
    </location>
</feature>
<dbReference type="Gene3D" id="1.10.443.10">
    <property type="entry name" value="Intergrase catalytic core"/>
    <property type="match status" value="1"/>
</dbReference>
<evidence type="ECO:0000259" key="7">
    <source>
        <dbReference type="PROSITE" id="PS51898"/>
    </source>
</evidence>
<dbReference type="GO" id="GO:0015074">
    <property type="term" value="P:DNA integration"/>
    <property type="evidence" value="ECO:0007669"/>
    <property type="project" value="UniProtKB-KW"/>
</dbReference>
<dbReference type="SUPFAM" id="SSF56349">
    <property type="entry name" value="DNA breaking-rejoining enzymes"/>
    <property type="match status" value="1"/>
</dbReference>
<dbReference type="CDD" id="cd01189">
    <property type="entry name" value="INT_ICEBs1_C_like"/>
    <property type="match status" value="1"/>
</dbReference>
<evidence type="ECO:0000256" key="5">
    <source>
        <dbReference type="ARBA" id="ARBA00023172"/>
    </source>
</evidence>
<dbReference type="AlphaFoldDB" id="A0A938X4K6"/>
<organism evidence="9 10">
    <name type="scientific">Merdimmobilis hominis</name>
    <dbReference type="NCBI Taxonomy" id="2897707"/>
    <lineage>
        <taxon>Bacteria</taxon>
        <taxon>Bacillati</taxon>
        <taxon>Bacillota</taxon>
        <taxon>Clostridia</taxon>
        <taxon>Eubacteriales</taxon>
        <taxon>Oscillospiraceae</taxon>
        <taxon>Merdimmobilis</taxon>
    </lineage>
</organism>
<dbReference type="InterPro" id="IPR002104">
    <property type="entry name" value="Integrase_catalytic"/>
</dbReference>
<sequence length="386" mass="43890">MAWTKPYKNGNVRICVSDGLDANGKQIVHAKTWHPDPNKTKAQNEKDLQREKVLFESQCKGKTPVKNVKFQAFCETYLHEIAPIKLKTRTVKSYRDFTKRIFPALGHVPLGKLTARKIQQFVTAMAQPGANPRTGEAFTNKTIRNYISFLSEVLSYAVQQGIIQSNPCDSVIKPKIKQSEKKIYTQDEMQRFLSALDTDPKVSAKYRAFFYVAVYTGFRSGEMLGLRWCDVDYARHLISVEQALSYTPETGKFFDDPKTDQSKRTVMCSEDVFTVLSVLEAEQERKGTREAGLVFVNDLGEPLQATAINNWLKRFCERYDLPYYGVHMFRHFHATVLAMAGIDPKTISLQLGHSQVSTTMNIYAHAFSRAQMVSSQFAKELGHKLS</sequence>
<evidence type="ECO:0000256" key="2">
    <source>
        <dbReference type="ARBA" id="ARBA00008857"/>
    </source>
</evidence>
<dbReference type="PROSITE" id="PS51900">
    <property type="entry name" value="CB"/>
    <property type="match status" value="1"/>
</dbReference>
<accession>A0A938X4K6</accession>
<dbReference type="InterPro" id="IPR013762">
    <property type="entry name" value="Integrase-like_cat_sf"/>
</dbReference>
<evidence type="ECO:0000256" key="4">
    <source>
        <dbReference type="ARBA" id="ARBA00023125"/>
    </source>
</evidence>
<comment type="caution">
    <text evidence="9">The sequence shown here is derived from an EMBL/GenBank/DDBJ whole genome shotgun (WGS) entry which is preliminary data.</text>
</comment>
<keyword evidence="4 6" id="KW-0238">DNA-binding</keyword>
<keyword evidence="5" id="KW-0233">DNA recombination</keyword>
<evidence type="ECO:0000256" key="6">
    <source>
        <dbReference type="PROSITE-ProRule" id="PRU01248"/>
    </source>
</evidence>
<keyword evidence="3" id="KW-0229">DNA integration</keyword>
<dbReference type="Pfam" id="PF00589">
    <property type="entry name" value="Phage_integrase"/>
    <property type="match status" value="1"/>
</dbReference>
<dbReference type="GO" id="GO:0003677">
    <property type="term" value="F:DNA binding"/>
    <property type="evidence" value="ECO:0007669"/>
    <property type="project" value="UniProtKB-UniRule"/>
</dbReference>
<dbReference type="InterPro" id="IPR010998">
    <property type="entry name" value="Integrase_recombinase_N"/>
</dbReference>
<dbReference type="PANTHER" id="PTHR30349:SF64">
    <property type="entry name" value="PROPHAGE INTEGRASE INTD-RELATED"/>
    <property type="match status" value="1"/>
</dbReference>
<evidence type="ECO:0000259" key="8">
    <source>
        <dbReference type="PROSITE" id="PS51900"/>
    </source>
</evidence>
<dbReference type="EMBL" id="JACJKY010000001">
    <property type="protein sequence ID" value="MBM6919670.1"/>
    <property type="molecule type" value="Genomic_DNA"/>
</dbReference>
<dbReference type="InterPro" id="IPR011010">
    <property type="entry name" value="DNA_brk_join_enz"/>
</dbReference>
<dbReference type="PANTHER" id="PTHR30349">
    <property type="entry name" value="PHAGE INTEGRASE-RELATED"/>
    <property type="match status" value="1"/>
</dbReference>
<comment type="function">
    <text evidence="1">Site-specific tyrosine recombinase, which acts by catalyzing the cutting and rejoining of the recombining DNA molecules.</text>
</comment>
<protein>
    <submittedName>
        <fullName evidence="9">Site-specific integrase</fullName>
    </submittedName>
</protein>
<comment type="similarity">
    <text evidence="2">Belongs to the 'phage' integrase family.</text>
</comment>
<dbReference type="Pfam" id="PF14659">
    <property type="entry name" value="Phage_int_SAM_3"/>
    <property type="match status" value="1"/>
</dbReference>
<evidence type="ECO:0000313" key="9">
    <source>
        <dbReference type="EMBL" id="MBM6919670.1"/>
    </source>
</evidence>
<reference evidence="9" key="2">
    <citation type="journal article" date="2021" name="Sci. Rep.">
        <title>The distribution of antibiotic resistance genes in chicken gut microbiota commensals.</title>
        <authorList>
            <person name="Juricova H."/>
            <person name="Matiasovicova J."/>
            <person name="Kubasova T."/>
            <person name="Cejkova D."/>
            <person name="Rychlik I."/>
        </authorList>
    </citation>
    <scope>NUCLEOTIDE SEQUENCE</scope>
    <source>
        <strain evidence="9">An559</strain>
    </source>
</reference>